<evidence type="ECO:0000313" key="1">
    <source>
        <dbReference type="EMBL" id="JAI02481.1"/>
    </source>
</evidence>
<dbReference type="AlphaFoldDB" id="A0A0E9XKW9"/>
<reference evidence="1" key="1">
    <citation type="submission" date="2014-11" db="EMBL/GenBank/DDBJ databases">
        <authorList>
            <person name="Amaro Gonzalez C."/>
        </authorList>
    </citation>
    <scope>NUCLEOTIDE SEQUENCE</scope>
</reference>
<protein>
    <submittedName>
        <fullName evidence="1">Uncharacterized protein</fullName>
    </submittedName>
</protein>
<accession>A0A0E9XKW9</accession>
<sequence length="60" mass="7061">MKKYCALFCLYVSSSTAYNMKVLTFWTGRYRCILVRWSVFHKFAPVGPPKASSWTLRFCI</sequence>
<proteinExistence type="predicted"/>
<dbReference type="EMBL" id="GBXM01006097">
    <property type="protein sequence ID" value="JAI02481.1"/>
    <property type="molecule type" value="Transcribed_RNA"/>
</dbReference>
<name>A0A0E9XKW9_ANGAN</name>
<organism evidence="1">
    <name type="scientific">Anguilla anguilla</name>
    <name type="common">European freshwater eel</name>
    <name type="synonym">Muraena anguilla</name>
    <dbReference type="NCBI Taxonomy" id="7936"/>
    <lineage>
        <taxon>Eukaryota</taxon>
        <taxon>Metazoa</taxon>
        <taxon>Chordata</taxon>
        <taxon>Craniata</taxon>
        <taxon>Vertebrata</taxon>
        <taxon>Euteleostomi</taxon>
        <taxon>Actinopterygii</taxon>
        <taxon>Neopterygii</taxon>
        <taxon>Teleostei</taxon>
        <taxon>Anguilliformes</taxon>
        <taxon>Anguillidae</taxon>
        <taxon>Anguilla</taxon>
    </lineage>
</organism>
<reference evidence="1" key="2">
    <citation type="journal article" date="2015" name="Fish Shellfish Immunol.">
        <title>Early steps in the European eel (Anguilla anguilla)-Vibrio vulnificus interaction in the gills: Role of the RtxA13 toxin.</title>
        <authorList>
            <person name="Callol A."/>
            <person name="Pajuelo D."/>
            <person name="Ebbesson L."/>
            <person name="Teles M."/>
            <person name="MacKenzie S."/>
            <person name="Amaro C."/>
        </authorList>
    </citation>
    <scope>NUCLEOTIDE SEQUENCE</scope>
</reference>